<sequence length="158" mass="16616">MTTLAATVRDHGEGERQWFSGGGLLTWLATAAETGGAFLLFEFAGEQGKVTPLHIHPASDETFYLLDGEILLDLDGKKRGLSAGGVAVIPRGVPHAFAVVSPAARLLTLLTPGTDEAFFRLAGDPAPEGSLPVPVDFDRIRDVAEQTGAIQIVGPPPF</sequence>
<dbReference type="Pfam" id="PF07883">
    <property type="entry name" value="Cupin_2"/>
    <property type="match status" value="1"/>
</dbReference>
<dbReference type="CDD" id="cd02215">
    <property type="entry name" value="cupin_QDO_N_C"/>
    <property type="match status" value="1"/>
</dbReference>
<keyword evidence="3" id="KW-1185">Reference proteome</keyword>
<dbReference type="AlphaFoldDB" id="A0A4R0IHE3"/>
<comment type="caution">
    <text evidence="2">The sequence shown here is derived from an EMBL/GenBank/DDBJ whole genome shotgun (WGS) entry which is preliminary data.</text>
</comment>
<organism evidence="2 3">
    <name type="scientific">Kribbella sindirgiensis</name>
    <dbReference type="NCBI Taxonomy" id="1124744"/>
    <lineage>
        <taxon>Bacteria</taxon>
        <taxon>Bacillati</taxon>
        <taxon>Actinomycetota</taxon>
        <taxon>Actinomycetes</taxon>
        <taxon>Propionibacteriales</taxon>
        <taxon>Kribbellaceae</taxon>
        <taxon>Kribbella</taxon>
    </lineage>
</organism>
<proteinExistence type="predicted"/>
<dbReference type="OrthoDB" id="6058at2"/>
<dbReference type="Gene3D" id="2.60.120.10">
    <property type="entry name" value="Jelly Rolls"/>
    <property type="match status" value="1"/>
</dbReference>
<accession>A0A4R0IHE3</accession>
<dbReference type="PANTHER" id="PTHR36440:SF1">
    <property type="entry name" value="PUTATIVE (AFU_ORTHOLOGUE AFUA_8G07350)-RELATED"/>
    <property type="match status" value="1"/>
</dbReference>
<evidence type="ECO:0000313" key="3">
    <source>
        <dbReference type="Proteomes" id="UP000292695"/>
    </source>
</evidence>
<dbReference type="Proteomes" id="UP000292695">
    <property type="component" value="Unassembled WGS sequence"/>
</dbReference>
<name>A0A4R0IHE3_9ACTN</name>
<evidence type="ECO:0000313" key="2">
    <source>
        <dbReference type="EMBL" id="TCC30636.1"/>
    </source>
</evidence>
<evidence type="ECO:0000259" key="1">
    <source>
        <dbReference type="Pfam" id="PF07883"/>
    </source>
</evidence>
<dbReference type="InterPro" id="IPR013096">
    <property type="entry name" value="Cupin_2"/>
</dbReference>
<dbReference type="InterPro" id="IPR053146">
    <property type="entry name" value="QDO-like"/>
</dbReference>
<dbReference type="PANTHER" id="PTHR36440">
    <property type="entry name" value="PUTATIVE (AFU_ORTHOLOGUE AFUA_8G07350)-RELATED"/>
    <property type="match status" value="1"/>
</dbReference>
<dbReference type="RefSeq" id="WP_131292666.1">
    <property type="nucleotide sequence ID" value="NZ_SJKA01000008.1"/>
</dbReference>
<dbReference type="EMBL" id="SJKA01000008">
    <property type="protein sequence ID" value="TCC30636.1"/>
    <property type="molecule type" value="Genomic_DNA"/>
</dbReference>
<protein>
    <submittedName>
        <fullName evidence="2">Cupin domain-containing protein</fullName>
    </submittedName>
</protein>
<feature type="domain" description="Cupin type-2" evidence="1">
    <location>
        <begin position="47"/>
        <end position="102"/>
    </location>
</feature>
<reference evidence="2 3" key="1">
    <citation type="submission" date="2019-02" db="EMBL/GenBank/DDBJ databases">
        <title>Kribbella capetownensis sp. nov. and Kribbella speibonae sp. nov., isolated from soil.</title>
        <authorList>
            <person name="Curtis S.M."/>
            <person name="Norton I."/>
            <person name="Everest G.J."/>
            <person name="Meyers P.R."/>
        </authorList>
    </citation>
    <scope>NUCLEOTIDE SEQUENCE [LARGE SCALE GENOMIC DNA]</scope>
    <source>
        <strain evidence="2 3">DSM 27082</strain>
    </source>
</reference>
<dbReference type="InterPro" id="IPR014710">
    <property type="entry name" value="RmlC-like_jellyroll"/>
</dbReference>
<dbReference type="InterPro" id="IPR011051">
    <property type="entry name" value="RmlC_Cupin_sf"/>
</dbReference>
<gene>
    <name evidence="2" type="ORF">E0H50_24925</name>
</gene>
<dbReference type="SUPFAM" id="SSF51182">
    <property type="entry name" value="RmlC-like cupins"/>
    <property type="match status" value="1"/>
</dbReference>